<dbReference type="PROSITE" id="PS50075">
    <property type="entry name" value="CARRIER"/>
    <property type="match status" value="1"/>
</dbReference>
<accession>A0A5R8KE38</accession>
<proteinExistence type="predicted"/>
<dbReference type="PANTHER" id="PTHR45527:SF1">
    <property type="entry name" value="FATTY ACID SYNTHASE"/>
    <property type="match status" value="1"/>
</dbReference>
<dbReference type="OrthoDB" id="2203190at2"/>
<dbReference type="Gene3D" id="3.40.50.12780">
    <property type="entry name" value="N-terminal domain of ligase-like"/>
    <property type="match status" value="1"/>
</dbReference>
<dbReference type="GO" id="GO:0005737">
    <property type="term" value="C:cytoplasm"/>
    <property type="evidence" value="ECO:0007669"/>
    <property type="project" value="TreeGrafter"/>
</dbReference>
<dbReference type="RefSeq" id="WP_138086607.1">
    <property type="nucleotide sequence ID" value="NZ_VAUV01000008.1"/>
</dbReference>
<dbReference type="EMBL" id="VAUV01000008">
    <property type="protein sequence ID" value="TLD70550.1"/>
    <property type="molecule type" value="Genomic_DNA"/>
</dbReference>
<dbReference type="Gene3D" id="3.40.50.1820">
    <property type="entry name" value="alpha/beta hydrolase"/>
    <property type="match status" value="1"/>
</dbReference>
<name>A0A5R8KE38_9BACT</name>
<dbReference type="InterPro" id="IPR029058">
    <property type="entry name" value="AB_hydrolase_fold"/>
</dbReference>
<dbReference type="InterPro" id="IPR000873">
    <property type="entry name" value="AMP-dep_synth/lig_dom"/>
</dbReference>
<keyword evidence="1" id="KW-0596">Phosphopantetheine</keyword>
<dbReference type="GO" id="GO:0043041">
    <property type="term" value="P:amino acid activation for nonribosomal peptide biosynthetic process"/>
    <property type="evidence" value="ECO:0007669"/>
    <property type="project" value="TreeGrafter"/>
</dbReference>
<dbReference type="Gene3D" id="1.10.1200.10">
    <property type="entry name" value="ACP-like"/>
    <property type="match status" value="1"/>
</dbReference>
<dbReference type="InterPro" id="IPR036736">
    <property type="entry name" value="ACP-like_sf"/>
</dbReference>
<dbReference type="InterPro" id="IPR009081">
    <property type="entry name" value="PP-bd_ACP"/>
</dbReference>
<dbReference type="InterPro" id="IPR020806">
    <property type="entry name" value="PKS_PP-bd"/>
</dbReference>
<dbReference type="Gene3D" id="3.30.300.30">
    <property type="match status" value="1"/>
</dbReference>
<dbReference type="Pfam" id="PF00501">
    <property type="entry name" value="AMP-binding"/>
    <property type="match status" value="1"/>
</dbReference>
<sequence length="845" mass="93018">MVQTLQQIVHTARIAGAGSAGAMWESVEQSIPKVFEGVVRSWGSKRAIGAGGWQPTFAELNLKANQVAHFILANGGGTGDLVAILMRHDLPLFAVLLGVLKAGRVVLVLNTADPPARLGQVVEDTKPRWLFVDKEHEDWLPGLAEHAFATWCYDDRDLDVGLSADADANPRMELRPEAPAYLIFTSGSTGRPMGVIQNHRNLLHSVRGYRRRLGYCESDRVVLLGSLSGGQGMMTTFCALLNGATLYPYALRKRGAAPLADWVVKHKITAFVSSASAFRRFAQAVPMGVKLPHLRLIRLGAERTLLADLEASRRIAEEHCQFANVLSSSETGNVTQFVCRVGDAPRGGVIPIGSAVEGKHLMIMDENGQLVTDGTEGELVVVSDFLSPGYWNNPVATAQSFHMVPGSRERMFRMGDRGRMGGDGLIEHLGRRDRQQKLMGNRVDLRAIEEVLLSMPMVREAVVVVMDKPGGGVELCAWLVPDEGCGEEVEQKVRDGLRSLLPAYMVPGRIVSLPAIPFTANGKPDLSALRIEDEKRISTFEVLPRTRTEERIAKVWCEVLNRLSVGVYQNFFETGADSLQAVDLSLRLSKTLDLEIDAGTLIYFPTIAQMADAVDSGIVRQRREPWFRRVTASLLELRPSGTGTPLLVIPGGYTGEAELLVFMQLIAKMETKCQVFGIRLNLRAKKVIPPWSLCQLARKVGQSWHERFPMQQPVIVGECQASTLACETARWFAKKAGVTPSLILLDPWLPRFAPPNDVRHGAAMDRYYKLLRSAAPGRYPKPVHLVCSQESKRLGPCLEWWSARLGSACIGRVAPGDHATYLRERRADLARVLDEILSEDGAASR</sequence>
<evidence type="ECO:0000256" key="2">
    <source>
        <dbReference type="ARBA" id="ARBA00022553"/>
    </source>
</evidence>
<reference evidence="4 5" key="1">
    <citation type="submission" date="2019-05" db="EMBL/GenBank/DDBJ databases">
        <title>Verrucobacter flavum gen. nov., sp. nov. a new member of the family Verrucomicrobiaceae.</title>
        <authorList>
            <person name="Szuroczki S."/>
            <person name="Abbaszade G."/>
            <person name="Szabo A."/>
            <person name="Felfoldi T."/>
            <person name="Schumann P."/>
            <person name="Boka K."/>
            <person name="Keki Z."/>
            <person name="Toumi M."/>
            <person name="Toth E."/>
        </authorList>
    </citation>
    <scope>NUCLEOTIDE SEQUENCE [LARGE SCALE GENOMIC DNA]</scope>
    <source>
        <strain evidence="4 5">MG-N-17</strain>
    </source>
</reference>
<keyword evidence="2" id="KW-0597">Phosphoprotein</keyword>
<dbReference type="SUPFAM" id="SSF56801">
    <property type="entry name" value="Acetyl-CoA synthetase-like"/>
    <property type="match status" value="1"/>
</dbReference>
<comment type="caution">
    <text evidence="4">The sequence shown here is derived from an EMBL/GenBank/DDBJ whole genome shotgun (WGS) entry which is preliminary data.</text>
</comment>
<dbReference type="Pfam" id="PF00550">
    <property type="entry name" value="PP-binding"/>
    <property type="match status" value="1"/>
</dbReference>
<evidence type="ECO:0000313" key="5">
    <source>
        <dbReference type="Proteomes" id="UP000306196"/>
    </source>
</evidence>
<keyword evidence="5" id="KW-1185">Reference proteome</keyword>
<organism evidence="4 5">
    <name type="scientific">Phragmitibacter flavus</name>
    <dbReference type="NCBI Taxonomy" id="2576071"/>
    <lineage>
        <taxon>Bacteria</taxon>
        <taxon>Pseudomonadati</taxon>
        <taxon>Verrucomicrobiota</taxon>
        <taxon>Verrucomicrobiia</taxon>
        <taxon>Verrucomicrobiales</taxon>
        <taxon>Verrucomicrobiaceae</taxon>
        <taxon>Phragmitibacter</taxon>
    </lineage>
</organism>
<dbReference type="SUPFAM" id="SSF53474">
    <property type="entry name" value="alpha/beta-Hydrolases"/>
    <property type="match status" value="1"/>
</dbReference>
<feature type="domain" description="Carrier" evidence="3">
    <location>
        <begin position="543"/>
        <end position="618"/>
    </location>
</feature>
<evidence type="ECO:0000259" key="3">
    <source>
        <dbReference type="PROSITE" id="PS50075"/>
    </source>
</evidence>
<evidence type="ECO:0000313" key="4">
    <source>
        <dbReference type="EMBL" id="TLD70550.1"/>
    </source>
</evidence>
<protein>
    <recommendedName>
        <fullName evidence="3">Carrier domain-containing protein</fullName>
    </recommendedName>
</protein>
<dbReference type="PANTHER" id="PTHR45527">
    <property type="entry name" value="NONRIBOSOMAL PEPTIDE SYNTHETASE"/>
    <property type="match status" value="1"/>
</dbReference>
<dbReference type="InterPro" id="IPR025110">
    <property type="entry name" value="AMP-bd_C"/>
</dbReference>
<dbReference type="Proteomes" id="UP000306196">
    <property type="component" value="Unassembled WGS sequence"/>
</dbReference>
<dbReference type="SMART" id="SM00823">
    <property type="entry name" value="PKS_PP"/>
    <property type="match status" value="1"/>
</dbReference>
<dbReference type="InterPro" id="IPR045851">
    <property type="entry name" value="AMP-bd_C_sf"/>
</dbReference>
<dbReference type="AlphaFoldDB" id="A0A5R8KE38"/>
<gene>
    <name evidence="4" type="ORF">FEM03_12565</name>
</gene>
<evidence type="ECO:0000256" key="1">
    <source>
        <dbReference type="ARBA" id="ARBA00022450"/>
    </source>
</evidence>
<dbReference type="Pfam" id="PF13193">
    <property type="entry name" value="AMP-binding_C"/>
    <property type="match status" value="1"/>
</dbReference>
<dbReference type="InterPro" id="IPR042099">
    <property type="entry name" value="ANL_N_sf"/>
</dbReference>
<dbReference type="GO" id="GO:0031177">
    <property type="term" value="F:phosphopantetheine binding"/>
    <property type="evidence" value="ECO:0007669"/>
    <property type="project" value="InterPro"/>
</dbReference>
<dbReference type="GO" id="GO:0044550">
    <property type="term" value="P:secondary metabolite biosynthetic process"/>
    <property type="evidence" value="ECO:0007669"/>
    <property type="project" value="TreeGrafter"/>
</dbReference>